<comment type="subcellular location">
    <subcellularLocation>
        <location evidence="1">Virion</location>
    </subcellularLocation>
</comment>
<keyword evidence="3" id="KW-0175">Coiled coil</keyword>
<dbReference type="InterPro" id="IPR009285">
    <property type="entry name" value="Poxvirus_A26L"/>
</dbReference>
<feature type="coiled-coil region" evidence="3">
    <location>
        <begin position="413"/>
        <end position="461"/>
    </location>
</feature>
<keyword evidence="2" id="KW-0946">Virion</keyword>
<feature type="region of interest" description="Disordered" evidence="4">
    <location>
        <begin position="342"/>
        <end position="409"/>
    </location>
</feature>
<dbReference type="EMBL" id="OQ865376">
    <property type="protein sequence ID" value="WHV01385.1"/>
    <property type="molecule type" value="Genomic_DNA"/>
</dbReference>
<dbReference type="PRINTS" id="PR01847">
    <property type="entry name" value="VIRALFUSION"/>
</dbReference>
<feature type="region of interest" description="Disordered" evidence="4">
    <location>
        <begin position="1"/>
        <end position="21"/>
    </location>
</feature>
<feature type="compositionally biased region" description="Basic and acidic residues" evidence="4">
    <location>
        <begin position="382"/>
        <end position="403"/>
    </location>
</feature>
<evidence type="ECO:0000256" key="1">
    <source>
        <dbReference type="ARBA" id="ARBA00004328"/>
    </source>
</evidence>
<reference evidence="5" key="1">
    <citation type="submission" date="2023-04" db="EMBL/GenBank/DDBJ databases">
        <title>Genomic characterization of avipoxvirus isolates from Andean condor (Vultur gryphus).</title>
        <authorList>
            <person name="Butt S.L."/>
            <person name="Do Nascimento G.M."/>
            <person name="Tripathy D.N."/>
            <person name="Diel D.G."/>
        </authorList>
    </citation>
    <scope>NUCLEOTIDE SEQUENCE</scope>
    <source>
        <strain evidence="5">CDPV99</strain>
    </source>
</reference>
<evidence type="ECO:0000256" key="2">
    <source>
        <dbReference type="ARBA" id="ARBA00022844"/>
    </source>
</evidence>
<dbReference type="GO" id="GO:0019064">
    <property type="term" value="P:fusion of virus membrane with host plasma membrane"/>
    <property type="evidence" value="ECO:0007669"/>
    <property type="project" value="InterPro"/>
</dbReference>
<evidence type="ECO:0000313" key="5">
    <source>
        <dbReference type="EMBL" id="WHV01385.1"/>
    </source>
</evidence>
<sequence>MDVVPGAGEEEELDPRQPIPTNDPVTLFVSIVKESWNTQLRQDSYINRYYACCIRNIIRYHMESFKDHRTVSEFYGKILNYETLIKGKAYTGLMSYNHGEFSELLQQIHNSTTVDTLGKYIAFMVMFFISTAKERISISQDETDKIYETIRRIRHRYYNRITSIHMKFRCKYMFIGIPCYLFPDDSAFAEILEWGTNIFNKPYMMMHKKYLDYLKNNPRNPGDKRTVMLATTASTWYFNNSIPEYVLKGLCYRHDDIIATETDDRVRFYLRYLPDSNKYAYHEVISKTYPVKFPSPITVKFDTFAVSIGNPDAEGNKYSDLVSTTYNNPFNAIDELKPAGTVKLNSEDPVPPDDNKASDGLPIDEDPINPDDDDDDDDDDDQMNKDRPVAGDDMNRREDKQRGDLGPLRQKALKRLERRLARVEQDHVEVAKSCSIVAETLDRLERHADTLRHSMVNLAKKIDYQTGYGHMYLE</sequence>
<name>A0AAT9URQ9_9POXV</name>
<evidence type="ECO:0000256" key="3">
    <source>
        <dbReference type="SAM" id="Coils"/>
    </source>
</evidence>
<dbReference type="InterPro" id="IPR003436">
    <property type="entry name" value="Chordopox_Fusion/A27"/>
</dbReference>
<organism evidence="5">
    <name type="scientific">Condorpox virus</name>
    <dbReference type="NCBI Taxonomy" id="3049970"/>
    <lineage>
        <taxon>Viruses</taxon>
        <taxon>Varidnaviria</taxon>
        <taxon>Bamfordvirae</taxon>
        <taxon>Nucleocytoviricota</taxon>
        <taxon>Pokkesviricetes</taxon>
        <taxon>Chitovirales</taxon>
        <taxon>Poxviridae</taxon>
        <taxon>Chordopoxvirinae</taxon>
        <taxon>Avipoxvirus</taxon>
    </lineage>
</organism>
<dbReference type="GO" id="GO:0019031">
    <property type="term" value="C:viral envelope"/>
    <property type="evidence" value="ECO:0007669"/>
    <property type="project" value="InterPro"/>
</dbReference>
<accession>A0AAT9URQ9</accession>
<proteinExistence type="predicted"/>
<evidence type="ECO:0000256" key="4">
    <source>
        <dbReference type="SAM" id="MobiDB-lite"/>
    </source>
</evidence>
<gene>
    <name evidence="5" type="ORF">CDPV99-269</name>
</gene>
<dbReference type="Pfam" id="PF02346">
    <property type="entry name" value="Vac_Fusion"/>
    <property type="match status" value="1"/>
</dbReference>
<protein>
    <submittedName>
        <fullName evidence="5">Multifunctional envelope A27-like protein</fullName>
    </submittedName>
</protein>
<dbReference type="Pfam" id="PF06086">
    <property type="entry name" value="Pox_A30L_A26L"/>
    <property type="match status" value="1"/>
</dbReference>
<feature type="compositionally biased region" description="Acidic residues" evidence="4">
    <location>
        <begin position="362"/>
        <end position="381"/>
    </location>
</feature>